<gene>
    <name evidence="1" type="ORF">SDC9_197970</name>
</gene>
<dbReference type="EMBL" id="VSSQ01114443">
    <property type="protein sequence ID" value="MPN50344.1"/>
    <property type="molecule type" value="Genomic_DNA"/>
</dbReference>
<proteinExistence type="predicted"/>
<protein>
    <recommendedName>
        <fullName evidence="2">Cysteine-rich domain-containing protein</fullName>
    </recommendedName>
</protein>
<dbReference type="AlphaFoldDB" id="A0A645IPS4"/>
<evidence type="ECO:0000313" key="1">
    <source>
        <dbReference type="EMBL" id="MPN50344.1"/>
    </source>
</evidence>
<sequence>MKHVIEHLSIKKLDKKVALFAVCSAKKMEVDKYLYDLARLCASEVVVNESNCCGFAGDRGFILPELNKHGLRMLREQSKDCVQGYATSRTCEIGLSKHSGITYNSIIYLVEESSR</sequence>
<reference evidence="1" key="1">
    <citation type="submission" date="2019-08" db="EMBL/GenBank/DDBJ databases">
        <authorList>
            <person name="Kucharzyk K."/>
            <person name="Murdoch R.W."/>
            <person name="Higgins S."/>
            <person name="Loffler F."/>
        </authorList>
    </citation>
    <scope>NUCLEOTIDE SEQUENCE</scope>
</reference>
<name>A0A645IPS4_9ZZZZ</name>
<organism evidence="1">
    <name type="scientific">bioreactor metagenome</name>
    <dbReference type="NCBI Taxonomy" id="1076179"/>
    <lineage>
        <taxon>unclassified sequences</taxon>
        <taxon>metagenomes</taxon>
        <taxon>ecological metagenomes</taxon>
    </lineage>
</organism>
<evidence type="ECO:0008006" key="2">
    <source>
        <dbReference type="Google" id="ProtNLM"/>
    </source>
</evidence>
<accession>A0A645IPS4</accession>
<comment type="caution">
    <text evidence="1">The sequence shown here is derived from an EMBL/GenBank/DDBJ whole genome shotgun (WGS) entry which is preliminary data.</text>
</comment>